<keyword evidence="2 4" id="KW-0472">Membrane</keyword>
<dbReference type="AlphaFoldDB" id="A0A158JC14"/>
<comment type="caution">
    <text evidence="8">The sequence shown here is derived from an EMBL/GenBank/DDBJ whole genome shotgun (WGS) entry which is preliminary data.</text>
</comment>
<dbReference type="PROSITE" id="PS51123">
    <property type="entry name" value="OMPA_2"/>
    <property type="match status" value="1"/>
</dbReference>
<gene>
    <name evidence="8" type="ORF">AWB66_04087</name>
</gene>
<dbReference type="PROSITE" id="PS51257">
    <property type="entry name" value="PROKAR_LIPOPROTEIN"/>
    <property type="match status" value="1"/>
</dbReference>
<dbReference type="EMBL" id="FCNZ02000016">
    <property type="protein sequence ID" value="SAL66356.1"/>
    <property type="molecule type" value="Genomic_DNA"/>
</dbReference>
<keyword evidence="6" id="KW-0732">Signal</keyword>
<protein>
    <submittedName>
        <fullName evidence="8">Membrane protein</fullName>
    </submittedName>
</protein>
<evidence type="ECO:0000313" key="8">
    <source>
        <dbReference type="EMBL" id="SAL66356.1"/>
    </source>
</evidence>
<dbReference type="STRING" id="326475.AWB66_04087"/>
<dbReference type="GO" id="GO:0009279">
    <property type="term" value="C:cell outer membrane"/>
    <property type="evidence" value="ECO:0007669"/>
    <property type="project" value="UniProtKB-SubCell"/>
</dbReference>
<evidence type="ECO:0000256" key="2">
    <source>
        <dbReference type="ARBA" id="ARBA00023136"/>
    </source>
</evidence>
<dbReference type="Gene3D" id="3.30.1330.60">
    <property type="entry name" value="OmpA-like domain"/>
    <property type="match status" value="1"/>
</dbReference>
<feature type="signal peptide" evidence="6">
    <location>
        <begin position="1"/>
        <end position="23"/>
    </location>
</feature>
<organism evidence="8 9">
    <name type="scientific">Caballeronia telluris</name>
    <dbReference type="NCBI Taxonomy" id="326475"/>
    <lineage>
        <taxon>Bacteria</taxon>
        <taxon>Pseudomonadati</taxon>
        <taxon>Pseudomonadota</taxon>
        <taxon>Betaproteobacteria</taxon>
        <taxon>Burkholderiales</taxon>
        <taxon>Burkholderiaceae</taxon>
        <taxon>Caballeronia</taxon>
    </lineage>
</organism>
<evidence type="ECO:0000256" key="1">
    <source>
        <dbReference type="ARBA" id="ARBA00004442"/>
    </source>
</evidence>
<feature type="region of interest" description="Disordered" evidence="5">
    <location>
        <begin position="216"/>
        <end position="235"/>
    </location>
</feature>
<dbReference type="InterPro" id="IPR006664">
    <property type="entry name" value="OMP_bac"/>
</dbReference>
<dbReference type="PANTHER" id="PTHR30329:SF21">
    <property type="entry name" value="LIPOPROTEIN YIAD-RELATED"/>
    <property type="match status" value="1"/>
</dbReference>
<name>A0A158JC14_9BURK</name>
<proteinExistence type="predicted"/>
<evidence type="ECO:0000256" key="5">
    <source>
        <dbReference type="SAM" id="MobiDB-lite"/>
    </source>
</evidence>
<reference evidence="8" key="1">
    <citation type="submission" date="2016-01" db="EMBL/GenBank/DDBJ databases">
        <authorList>
            <person name="Peeters Charlotte."/>
        </authorList>
    </citation>
    <scope>NUCLEOTIDE SEQUENCE</scope>
    <source>
        <strain evidence="8">LMG 22936</strain>
    </source>
</reference>
<comment type="subcellular location">
    <subcellularLocation>
        <location evidence="1">Cell outer membrane</location>
    </subcellularLocation>
</comment>
<evidence type="ECO:0000256" key="6">
    <source>
        <dbReference type="SAM" id="SignalP"/>
    </source>
</evidence>
<keyword evidence="3" id="KW-0998">Cell outer membrane</keyword>
<keyword evidence="9" id="KW-1185">Reference proteome</keyword>
<dbReference type="PANTHER" id="PTHR30329">
    <property type="entry name" value="STATOR ELEMENT OF FLAGELLAR MOTOR COMPLEX"/>
    <property type="match status" value="1"/>
</dbReference>
<evidence type="ECO:0000313" key="9">
    <source>
        <dbReference type="Proteomes" id="UP000054717"/>
    </source>
</evidence>
<dbReference type="Proteomes" id="UP000054717">
    <property type="component" value="Unassembled WGS sequence"/>
</dbReference>
<sequence length="235" mass="24735">MSKKLVIASLLSIGVIAGCTTVAQGPKFNVYQIQTANGTKAYRAECHGVFEGVAACVEAAQRVCGDQPAYKLDTMERLRAINEDANDPRIVTFQCGAPQVATPAPVAAPEPAAQPAPEVPRQINLSGDANFATDSATLTPKATGTLDQFIQAGQNVTFKSVQVAGYTDSTGSAAHNQQLSERRAQSVLSYLKTHGLRSQNYAAQGFGAANPVASNATSAGRAQNRRVEIRVSTQQ</sequence>
<dbReference type="PRINTS" id="PR01021">
    <property type="entry name" value="OMPADOMAIN"/>
</dbReference>
<dbReference type="Pfam" id="PF00691">
    <property type="entry name" value="OmpA"/>
    <property type="match status" value="1"/>
</dbReference>
<feature type="chain" id="PRO_5011113266" evidence="6">
    <location>
        <begin position="24"/>
        <end position="235"/>
    </location>
</feature>
<evidence type="ECO:0000256" key="3">
    <source>
        <dbReference type="ARBA" id="ARBA00023237"/>
    </source>
</evidence>
<dbReference type="SUPFAM" id="SSF103088">
    <property type="entry name" value="OmpA-like"/>
    <property type="match status" value="1"/>
</dbReference>
<dbReference type="InterPro" id="IPR006665">
    <property type="entry name" value="OmpA-like"/>
</dbReference>
<evidence type="ECO:0000256" key="4">
    <source>
        <dbReference type="PROSITE-ProRule" id="PRU00473"/>
    </source>
</evidence>
<dbReference type="InterPro" id="IPR050330">
    <property type="entry name" value="Bact_OuterMem_StrucFunc"/>
</dbReference>
<evidence type="ECO:0000259" key="7">
    <source>
        <dbReference type="PROSITE" id="PS51123"/>
    </source>
</evidence>
<dbReference type="CDD" id="cd07185">
    <property type="entry name" value="OmpA_C-like"/>
    <property type="match status" value="1"/>
</dbReference>
<dbReference type="InterPro" id="IPR036737">
    <property type="entry name" value="OmpA-like_sf"/>
</dbReference>
<dbReference type="RefSeq" id="WP_087631998.1">
    <property type="nucleotide sequence ID" value="NZ_FCNZ02000016.1"/>
</dbReference>
<feature type="domain" description="OmpA-like" evidence="7">
    <location>
        <begin position="118"/>
        <end position="235"/>
    </location>
</feature>
<accession>A0A158JC14</accession>